<comment type="similarity">
    <text evidence="1 6">Belongs to the peptidase S8 family.</text>
</comment>
<keyword evidence="7" id="KW-0812">Transmembrane</keyword>
<feature type="active site" description="Charge relay system" evidence="5 6">
    <location>
        <position position="420"/>
    </location>
</feature>
<evidence type="ECO:0000313" key="10">
    <source>
        <dbReference type="EnsemblPlants" id="Pp3c15_3770V3.1"/>
    </source>
</evidence>
<feature type="active site" description="Charge relay system" evidence="5 6">
    <location>
        <position position="161"/>
    </location>
</feature>
<evidence type="ECO:0000256" key="4">
    <source>
        <dbReference type="ARBA" id="ARBA00022825"/>
    </source>
</evidence>
<dbReference type="InterPro" id="IPR023828">
    <property type="entry name" value="Peptidase_S8_Ser-AS"/>
</dbReference>
<dbReference type="SUPFAM" id="SSF52743">
    <property type="entry name" value="Subtilisin-like"/>
    <property type="match status" value="1"/>
</dbReference>
<keyword evidence="2 6" id="KW-0645">Protease</keyword>
<organism evidence="9">
    <name type="scientific">Physcomitrium patens</name>
    <name type="common">Spreading-leaved earth moss</name>
    <name type="synonym">Physcomitrella patens</name>
    <dbReference type="NCBI Taxonomy" id="3218"/>
    <lineage>
        <taxon>Eukaryota</taxon>
        <taxon>Viridiplantae</taxon>
        <taxon>Streptophyta</taxon>
        <taxon>Embryophyta</taxon>
        <taxon>Bryophyta</taxon>
        <taxon>Bryophytina</taxon>
        <taxon>Bryopsida</taxon>
        <taxon>Funariidae</taxon>
        <taxon>Funariales</taxon>
        <taxon>Funariaceae</taxon>
        <taxon>Physcomitrium</taxon>
    </lineage>
</organism>
<dbReference type="GO" id="GO:0004252">
    <property type="term" value="F:serine-type endopeptidase activity"/>
    <property type="evidence" value="ECO:0000318"/>
    <property type="project" value="GO_Central"/>
</dbReference>
<dbReference type="PANTHER" id="PTHR43399">
    <property type="entry name" value="SUBTILISIN-RELATED"/>
    <property type="match status" value="1"/>
</dbReference>
<dbReference type="Gramene" id="Pp3c15_3770V3.2">
    <property type="protein sequence ID" value="Pp3c15_3770V3.2"/>
    <property type="gene ID" value="Pp3c15_3770"/>
</dbReference>
<dbReference type="EnsemblPlants" id="Pp3c15_3770V3.2">
    <property type="protein sequence ID" value="Pp3c15_3770V3.2"/>
    <property type="gene ID" value="Pp3c15_3770"/>
</dbReference>
<protein>
    <recommendedName>
        <fullName evidence="8">Peptidase S8/S53 domain-containing protein</fullName>
    </recommendedName>
</protein>
<dbReference type="PRINTS" id="PR00723">
    <property type="entry name" value="SUBTILISIN"/>
</dbReference>
<evidence type="ECO:0000256" key="3">
    <source>
        <dbReference type="ARBA" id="ARBA00022801"/>
    </source>
</evidence>
<keyword evidence="11" id="KW-1185">Reference proteome</keyword>
<name>A0A2K1JBS1_PHYPA</name>
<dbReference type="EnsemblPlants" id="Pp3c15_3770V3.1">
    <property type="protein sequence ID" value="Pp3c15_3770V3.1"/>
    <property type="gene ID" value="Pp3c15_3770"/>
</dbReference>
<evidence type="ECO:0000256" key="6">
    <source>
        <dbReference type="PROSITE-ProRule" id="PRU01240"/>
    </source>
</evidence>
<proteinExistence type="inferred from homology"/>
<evidence type="ECO:0000313" key="9">
    <source>
        <dbReference type="EMBL" id="PNR38982.1"/>
    </source>
</evidence>
<evidence type="ECO:0000313" key="11">
    <source>
        <dbReference type="Proteomes" id="UP000006727"/>
    </source>
</evidence>
<dbReference type="InterPro" id="IPR036852">
    <property type="entry name" value="Peptidase_S8/S53_dom_sf"/>
</dbReference>
<evidence type="ECO:0000256" key="7">
    <source>
        <dbReference type="SAM" id="Phobius"/>
    </source>
</evidence>
<dbReference type="InterPro" id="IPR015500">
    <property type="entry name" value="Peptidase_S8_subtilisin-rel"/>
</dbReference>
<evidence type="ECO:0000259" key="8">
    <source>
        <dbReference type="Pfam" id="PF00082"/>
    </source>
</evidence>
<keyword evidence="7" id="KW-0472">Membrane</keyword>
<feature type="transmembrane region" description="Helical" evidence="7">
    <location>
        <begin position="663"/>
        <end position="681"/>
    </location>
</feature>
<dbReference type="PROSITE" id="PS00138">
    <property type="entry name" value="SUBTILASE_SER"/>
    <property type="match status" value="1"/>
</dbReference>
<dbReference type="GO" id="GO:0006508">
    <property type="term" value="P:proteolysis"/>
    <property type="evidence" value="ECO:0000318"/>
    <property type="project" value="GO_Central"/>
</dbReference>
<gene>
    <name evidence="9" type="ORF">PHYPA_019260</name>
</gene>
<keyword evidence="3 6" id="KW-0378">Hydrolase</keyword>
<evidence type="ECO:0000256" key="5">
    <source>
        <dbReference type="PIRSR" id="PIRSR615500-1"/>
    </source>
</evidence>
<dbReference type="InterPro" id="IPR051048">
    <property type="entry name" value="Peptidase_S8/S53_subtilisin"/>
</dbReference>
<dbReference type="PANTHER" id="PTHR43399:SF4">
    <property type="entry name" value="CELL WALL-ASSOCIATED PROTEASE"/>
    <property type="match status" value="1"/>
</dbReference>
<reference evidence="9 11" key="2">
    <citation type="journal article" date="2018" name="Plant J.">
        <title>The Physcomitrella patens chromosome-scale assembly reveals moss genome structure and evolution.</title>
        <authorList>
            <person name="Lang D."/>
            <person name="Ullrich K.K."/>
            <person name="Murat F."/>
            <person name="Fuchs J."/>
            <person name="Jenkins J."/>
            <person name="Haas F.B."/>
            <person name="Piednoel M."/>
            <person name="Gundlach H."/>
            <person name="Van Bel M."/>
            <person name="Meyberg R."/>
            <person name="Vives C."/>
            <person name="Morata J."/>
            <person name="Symeonidi A."/>
            <person name="Hiss M."/>
            <person name="Muchero W."/>
            <person name="Kamisugi Y."/>
            <person name="Saleh O."/>
            <person name="Blanc G."/>
            <person name="Decker E.L."/>
            <person name="van Gessel N."/>
            <person name="Grimwood J."/>
            <person name="Hayes R.D."/>
            <person name="Graham S.W."/>
            <person name="Gunter L.E."/>
            <person name="McDaniel S.F."/>
            <person name="Hoernstein S.N.W."/>
            <person name="Larsson A."/>
            <person name="Li F.W."/>
            <person name="Perroud P.F."/>
            <person name="Phillips J."/>
            <person name="Ranjan P."/>
            <person name="Rokshar D.S."/>
            <person name="Rothfels C.J."/>
            <person name="Schneider L."/>
            <person name="Shu S."/>
            <person name="Stevenson D.W."/>
            <person name="Thummler F."/>
            <person name="Tillich M."/>
            <person name="Villarreal Aguilar J.C."/>
            <person name="Widiez T."/>
            <person name="Wong G.K."/>
            <person name="Wymore A."/>
            <person name="Zhang Y."/>
            <person name="Zimmer A.D."/>
            <person name="Quatrano R.S."/>
            <person name="Mayer K.F.X."/>
            <person name="Goodstein D."/>
            <person name="Casacuberta J.M."/>
            <person name="Vandepoele K."/>
            <person name="Reski R."/>
            <person name="Cuming A.C."/>
            <person name="Tuskan G.A."/>
            <person name="Maumus F."/>
            <person name="Salse J."/>
            <person name="Schmutz J."/>
            <person name="Rensing S.A."/>
        </authorList>
    </citation>
    <scope>NUCLEOTIDE SEQUENCE [LARGE SCALE GENOMIC DNA]</scope>
    <source>
        <strain evidence="10 11">cv. Gransden 2004</strain>
    </source>
</reference>
<dbReference type="CDD" id="cd04842">
    <property type="entry name" value="Peptidases_S8_Kp43_protease"/>
    <property type="match status" value="1"/>
</dbReference>
<dbReference type="Proteomes" id="UP000006727">
    <property type="component" value="Chromosome 15"/>
</dbReference>
<feature type="active site" description="Charge relay system" evidence="5 6">
    <location>
        <position position="207"/>
    </location>
</feature>
<evidence type="ECO:0000256" key="1">
    <source>
        <dbReference type="ARBA" id="ARBA00011073"/>
    </source>
</evidence>
<dbReference type="InterPro" id="IPR000209">
    <property type="entry name" value="Peptidase_S8/S53_dom"/>
</dbReference>
<dbReference type="STRING" id="3218.A0A2K1JBS1"/>
<dbReference type="InParanoid" id="A0A2K1JBS1"/>
<dbReference type="Gene3D" id="2.60.120.380">
    <property type="match status" value="1"/>
</dbReference>
<dbReference type="Pfam" id="PF00082">
    <property type="entry name" value="Peptidase_S8"/>
    <property type="match status" value="1"/>
</dbReference>
<accession>A0A2K1JBS1</accession>
<dbReference type="Gramene" id="Pp3c15_3770V3.1">
    <property type="protein sequence ID" value="Pp3c15_3770V3.1"/>
    <property type="gene ID" value="Pp3c15_3770"/>
</dbReference>
<dbReference type="AlphaFoldDB" id="A0A2K1JBS1"/>
<dbReference type="Gene3D" id="3.40.50.200">
    <property type="entry name" value="Peptidase S8/S53 domain"/>
    <property type="match status" value="1"/>
</dbReference>
<sequence>MREVEILAARWAIALQLGSKDPSRLHLEHTATLRYTDGGGQIGIEVNDEEDKMFTDDILFTKSQHRSKTNSAQAKMQSASTIQCESEVGTAIVCSPIIKSELKNAAHYMAAHAVVQLVELNPRYEVFNKWAKYVTQSVTGNRLTIFNNGLLGQGEVIACADTGIDMDHCFFKDKHRAIPFNSVDLQARKVVQYVMSWGDKTDFAEGHGTHVVGSIAGDTVEGSHEFAGMAPAAKIGGLILLFEVQLTWVVGTAFFDLGSNSSNLQAPVELGRGIFKHGFTAGARIFSNSWGVVRQGYSSNSHDVDSFSYLNEDVLIIFAVGNEGVLGRGTVAMPASSKNCLAVGASFNAAGSIASLRQGYSRNLMKPSMVAPFSSAGPTIDGRIKPDVLAPGMVVWSSVPDFQHGPPQKNCQIGSKQGTSSSTPLVAGLASLVRQYFREGYYPSGKKSTKDGFIPSGALLKAMMIHSAVPEQLYVNSSGMNDLQLAPDYVQGYGLVVLEKVLVFAKPSSKHQPSRMFVQSGRKDGAVIKHGSVQTFTIRVTSSKEPLRVTMVWMDPPAAPSSLHPMVNDLNLKAQGPDNKTFHPNGLDKEDSINNVEVIHVMKPKKGIWNITVEGARVVLHRQPYTLVITGQMHRLQLCQNCYDGNHANASAAGLRRSSYWKYIYYLWIFFRTFYILPFSFSLS</sequence>
<keyword evidence="4 6" id="KW-0720">Serine protease</keyword>
<reference evidence="9 11" key="1">
    <citation type="journal article" date="2008" name="Science">
        <title>The Physcomitrella genome reveals evolutionary insights into the conquest of land by plants.</title>
        <authorList>
            <person name="Rensing S."/>
            <person name="Lang D."/>
            <person name="Zimmer A."/>
            <person name="Terry A."/>
            <person name="Salamov A."/>
            <person name="Shapiro H."/>
            <person name="Nishiyama T."/>
            <person name="Perroud P.-F."/>
            <person name="Lindquist E."/>
            <person name="Kamisugi Y."/>
            <person name="Tanahashi T."/>
            <person name="Sakakibara K."/>
            <person name="Fujita T."/>
            <person name="Oishi K."/>
            <person name="Shin-I T."/>
            <person name="Kuroki Y."/>
            <person name="Toyoda A."/>
            <person name="Suzuki Y."/>
            <person name="Hashimoto A."/>
            <person name="Yamaguchi K."/>
            <person name="Sugano A."/>
            <person name="Kohara Y."/>
            <person name="Fujiyama A."/>
            <person name="Anterola A."/>
            <person name="Aoki S."/>
            <person name="Ashton N."/>
            <person name="Barbazuk W.B."/>
            <person name="Barker E."/>
            <person name="Bennetzen J."/>
            <person name="Bezanilla M."/>
            <person name="Blankenship R."/>
            <person name="Cho S.H."/>
            <person name="Dutcher S."/>
            <person name="Estelle M."/>
            <person name="Fawcett J.A."/>
            <person name="Gundlach H."/>
            <person name="Hanada K."/>
            <person name="Heyl A."/>
            <person name="Hicks K.A."/>
            <person name="Hugh J."/>
            <person name="Lohr M."/>
            <person name="Mayer K."/>
            <person name="Melkozernov A."/>
            <person name="Murata T."/>
            <person name="Nelson D."/>
            <person name="Pils B."/>
            <person name="Prigge M."/>
            <person name="Reiss B."/>
            <person name="Renner T."/>
            <person name="Rombauts S."/>
            <person name="Rushton P."/>
            <person name="Sanderfoot A."/>
            <person name="Schween G."/>
            <person name="Shiu S.-H."/>
            <person name="Stueber K."/>
            <person name="Theodoulou F.L."/>
            <person name="Tu H."/>
            <person name="Van de Peer Y."/>
            <person name="Verrier P.J."/>
            <person name="Waters E."/>
            <person name="Wood A."/>
            <person name="Yang L."/>
            <person name="Cove D."/>
            <person name="Cuming A."/>
            <person name="Hasebe M."/>
            <person name="Lucas S."/>
            <person name="Mishler D.B."/>
            <person name="Reski R."/>
            <person name="Grigoriev I."/>
            <person name="Quatrano R.S."/>
            <person name="Boore J.L."/>
        </authorList>
    </citation>
    <scope>NUCLEOTIDE SEQUENCE [LARGE SCALE GENOMIC DNA]</scope>
    <source>
        <strain evidence="10 11">cv. Gransden 2004</strain>
    </source>
</reference>
<dbReference type="PROSITE" id="PS51892">
    <property type="entry name" value="SUBTILASE"/>
    <property type="match status" value="1"/>
</dbReference>
<keyword evidence="7" id="KW-1133">Transmembrane helix</keyword>
<dbReference type="EMBL" id="ABEU02000015">
    <property type="protein sequence ID" value="PNR38982.1"/>
    <property type="molecule type" value="Genomic_DNA"/>
</dbReference>
<evidence type="ECO:0000256" key="2">
    <source>
        <dbReference type="ARBA" id="ARBA00022670"/>
    </source>
</evidence>
<feature type="domain" description="Peptidase S8/S53" evidence="8">
    <location>
        <begin position="152"/>
        <end position="494"/>
    </location>
</feature>
<dbReference type="InterPro" id="IPR034058">
    <property type="entry name" value="TagA/B/C/D_pept_dom"/>
</dbReference>
<reference evidence="10" key="3">
    <citation type="submission" date="2020-12" db="UniProtKB">
        <authorList>
            <consortium name="EnsemblPlants"/>
        </authorList>
    </citation>
    <scope>IDENTIFICATION</scope>
</reference>